<evidence type="ECO:0000256" key="2">
    <source>
        <dbReference type="SAM" id="Phobius"/>
    </source>
</evidence>
<dbReference type="PIRSF" id="PIRSF021383">
    <property type="entry name" value="YunB"/>
    <property type="match status" value="1"/>
</dbReference>
<feature type="transmembrane region" description="Helical" evidence="2">
    <location>
        <begin position="20"/>
        <end position="39"/>
    </location>
</feature>
<name>A0A7X0HQE8_9BACI</name>
<dbReference type="AlphaFoldDB" id="A0A7X0HQE8"/>
<feature type="coiled-coil region" evidence="1">
    <location>
        <begin position="92"/>
        <end position="119"/>
    </location>
</feature>
<dbReference type="EMBL" id="JACHGK010000004">
    <property type="protein sequence ID" value="MBB6445024.1"/>
    <property type="molecule type" value="Genomic_DNA"/>
</dbReference>
<dbReference type="NCBIfam" id="TIGR02832">
    <property type="entry name" value="spo_yunB"/>
    <property type="match status" value="1"/>
</dbReference>
<sequence>MAKLRRRRLLKKGPLPLRTVFLLTFVFFIFSTAVGLWIINEGLKPTLMSYAKSETRKIATLVISKAVNNKIAHGGGTEIFQTIPDTDGSGNIQLDTEKISRLQSEIENLVQKNIKEAERGNLDVLESLDEIDVAVDKANDTEGIVYYIPLGQATNNAILGSLGPKIPIRFSAIGDVQSNVKTKVTEYGINNAHIEVYIALQVNIEIIIPFATDKTTVKRNIPIGMGIFPGNVPQFYNNGGGGSLPIIDMPES</sequence>
<gene>
    <name evidence="3" type="ORF">HNR53_001634</name>
</gene>
<accession>A0A7X0HQE8</accession>
<evidence type="ECO:0000256" key="1">
    <source>
        <dbReference type="SAM" id="Coils"/>
    </source>
</evidence>
<dbReference type="Pfam" id="PF09560">
    <property type="entry name" value="Spore_YunB"/>
    <property type="match status" value="1"/>
</dbReference>
<keyword evidence="2" id="KW-1133">Transmembrane helix</keyword>
<keyword evidence="2" id="KW-0812">Transmembrane</keyword>
<dbReference type="RefSeq" id="WP_184524681.1">
    <property type="nucleotide sequence ID" value="NZ_JACHGK010000004.1"/>
</dbReference>
<protein>
    <submittedName>
        <fullName evidence="3">Sporulation protein YunB</fullName>
    </submittedName>
</protein>
<organism evidence="3 4">
    <name type="scientific">Bacillus benzoevorans</name>
    <dbReference type="NCBI Taxonomy" id="1456"/>
    <lineage>
        <taxon>Bacteria</taxon>
        <taxon>Bacillati</taxon>
        <taxon>Bacillota</taxon>
        <taxon>Bacilli</taxon>
        <taxon>Bacillales</taxon>
        <taxon>Bacillaceae</taxon>
        <taxon>Bacillus</taxon>
    </lineage>
</organism>
<keyword evidence="2" id="KW-0472">Membrane</keyword>
<keyword evidence="4" id="KW-1185">Reference proteome</keyword>
<comment type="caution">
    <text evidence="3">The sequence shown here is derived from an EMBL/GenBank/DDBJ whole genome shotgun (WGS) entry which is preliminary data.</text>
</comment>
<evidence type="ECO:0000313" key="3">
    <source>
        <dbReference type="EMBL" id="MBB6445024.1"/>
    </source>
</evidence>
<dbReference type="InterPro" id="IPR014197">
    <property type="entry name" value="Sporulation_prot_YunB"/>
</dbReference>
<proteinExistence type="predicted"/>
<keyword evidence="1" id="KW-0175">Coiled coil</keyword>
<dbReference type="Proteomes" id="UP000531594">
    <property type="component" value="Unassembled WGS sequence"/>
</dbReference>
<reference evidence="3 4" key="1">
    <citation type="submission" date="2020-08" db="EMBL/GenBank/DDBJ databases">
        <title>Genomic Encyclopedia of Type Strains, Phase IV (KMG-IV): sequencing the most valuable type-strain genomes for metagenomic binning, comparative biology and taxonomic classification.</title>
        <authorList>
            <person name="Goeker M."/>
        </authorList>
    </citation>
    <scope>NUCLEOTIDE SEQUENCE [LARGE SCALE GENOMIC DNA]</scope>
    <source>
        <strain evidence="3 4">DSM 5391</strain>
    </source>
</reference>
<evidence type="ECO:0000313" key="4">
    <source>
        <dbReference type="Proteomes" id="UP000531594"/>
    </source>
</evidence>